<protein>
    <submittedName>
        <fullName evidence="1">Uncharacterized protein</fullName>
    </submittedName>
</protein>
<sequence>NSRLPTHTSALTFDLKRTRNKSTASSHLISPILHNLDYLLLVLTPPSFLSVPFPTPSFFSLLSISNCPTSPWSYLTLGL</sequence>
<dbReference type="Proteomes" id="UP000321570">
    <property type="component" value="Unassembled WGS sequence"/>
</dbReference>
<reference evidence="1 2" key="1">
    <citation type="submission" date="2019-07" db="EMBL/GenBank/DDBJ databases">
        <authorList>
            <person name="Jastrzebski P J."/>
            <person name="Paukszto L."/>
            <person name="Jastrzebski P J."/>
        </authorList>
    </citation>
    <scope>NUCLEOTIDE SEQUENCE [LARGE SCALE GENOMIC DNA]</scope>
    <source>
        <strain evidence="1 2">WMS-il1</strain>
    </source>
</reference>
<keyword evidence="2" id="KW-1185">Reference proteome</keyword>
<dbReference type="AlphaFoldDB" id="A0A564YXD5"/>
<organism evidence="1 2">
    <name type="scientific">Hymenolepis diminuta</name>
    <name type="common">Rat tapeworm</name>
    <dbReference type="NCBI Taxonomy" id="6216"/>
    <lineage>
        <taxon>Eukaryota</taxon>
        <taxon>Metazoa</taxon>
        <taxon>Spiralia</taxon>
        <taxon>Lophotrochozoa</taxon>
        <taxon>Platyhelminthes</taxon>
        <taxon>Cestoda</taxon>
        <taxon>Eucestoda</taxon>
        <taxon>Cyclophyllidea</taxon>
        <taxon>Hymenolepididae</taxon>
        <taxon>Hymenolepis</taxon>
    </lineage>
</organism>
<evidence type="ECO:0000313" key="2">
    <source>
        <dbReference type="Proteomes" id="UP000321570"/>
    </source>
</evidence>
<gene>
    <name evidence="1" type="ORF">WMSIL1_LOCUS10435</name>
</gene>
<evidence type="ECO:0000313" key="1">
    <source>
        <dbReference type="EMBL" id="VUZ51826.1"/>
    </source>
</evidence>
<name>A0A564YXD5_HYMDI</name>
<dbReference type="EMBL" id="CABIJS010000444">
    <property type="protein sequence ID" value="VUZ51826.1"/>
    <property type="molecule type" value="Genomic_DNA"/>
</dbReference>
<proteinExistence type="predicted"/>
<feature type="non-terminal residue" evidence="1">
    <location>
        <position position="1"/>
    </location>
</feature>
<accession>A0A564YXD5</accession>